<comment type="catalytic activity">
    <reaction evidence="5">
        <text>an NDP-alpha-D-glucose + D-fructose = a ribonucleoside 5'-diphosphate + sucrose + H(+)</text>
        <dbReference type="Rhea" id="RHEA:16241"/>
        <dbReference type="ChEBI" id="CHEBI:15378"/>
        <dbReference type="ChEBI" id="CHEBI:17992"/>
        <dbReference type="ChEBI" id="CHEBI:37721"/>
        <dbReference type="ChEBI" id="CHEBI:57930"/>
        <dbReference type="ChEBI" id="CHEBI:76533"/>
        <dbReference type="EC" id="2.4.1.13"/>
    </reaction>
</comment>
<feature type="domain" description="Glycosyl transferase family 1" evidence="6">
    <location>
        <begin position="70"/>
        <end position="162"/>
    </location>
</feature>
<dbReference type="GO" id="GO:0016157">
    <property type="term" value="F:sucrose synthase activity"/>
    <property type="evidence" value="ECO:0007669"/>
    <property type="project" value="UniProtKB-EC"/>
</dbReference>
<dbReference type="Pfam" id="PF00862">
    <property type="entry name" value="GT-B_Sucrose_synth"/>
    <property type="match status" value="1"/>
</dbReference>
<name>A0A426YYX7_ENSVE</name>
<evidence type="ECO:0000256" key="1">
    <source>
        <dbReference type="ARBA" id="ARBA00005894"/>
    </source>
</evidence>
<feature type="domain" description="Sucrose synthase first GT-B" evidence="7">
    <location>
        <begin position="1"/>
        <end position="52"/>
    </location>
</feature>
<dbReference type="InterPro" id="IPR001296">
    <property type="entry name" value="Glyco_trans_1"/>
</dbReference>
<evidence type="ECO:0000256" key="5">
    <source>
        <dbReference type="ARBA" id="ARBA00049030"/>
    </source>
</evidence>
<proteinExistence type="inferred from homology"/>
<dbReference type="PANTHER" id="PTHR45839">
    <property type="match status" value="1"/>
</dbReference>
<evidence type="ECO:0000259" key="6">
    <source>
        <dbReference type="Pfam" id="PF00534"/>
    </source>
</evidence>
<dbReference type="EC" id="2.4.1.13" evidence="2"/>
<comment type="caution">
    <text evidence="8">The sequence shown here is derived from an EMBL/GenBank/DDBJ whole genome shotgun (WGS) entry which is preliminary data.</text>
</comment>
<dbReference type="SUPFAM" id="SSF53756">
    <property type="entry name" value="UDP-Glycosyltransferase/glycogen phosphorylase"/>
    <property type="match status" value="1"/>
</dbReference>
<dbReference type="PANTHER" id="PTHR45839:SF4">
    <property type="entry name" value="SUCROSE SYNTHASE 5"/>
    <property type="match status" value="1"/>
</dbReference>
<evidence type="ECO:0000259" key="7">
    <source>
        <dbReference type="Pfam" id="PF00862"/>
    </source>
</evidence>
<evidence type="ECO:0000256" key="4">
    <source>
        <dbReference type="ARBA" id="ARBA00022679"/>
    </source>
</evidence>
<protein>
    <recommendedName>
        <fullName evidence="2">sucrose synthase</fullName>
        <ecNumber evidence="2">2.4.1.13</ecNumber>
    </recommendedName>
</protein>
<organism evidence="8 9">
    <name type="scientific">Ensete ventricosum</name>
    <name type="common">Abyssinian banana</name>
    <name type="synonym">Musa ensete</name>
    <dbReference type="NCBI Taxonomy" id="4639"/>
    <lineage>
        <taxon>Eukaryota</taxon>
        <taxon>Viridiplantae</taxon>
        <taxon>Streptophyta</taxon>
        <taxon>Embryophyta</taxon>
        <taxon>Tracheophyta</taxon>
        <taxon>Spermatophyta</taxon>
        <taxon>Magnoliopsida</taxon>
        <taxon>Liliopsida</taxon>
        <taxon>Zingiberales</taxon>
        <taxon>Musaceae</taxon>
        <taxon>Ensete</taxon>
    </lineage>
</organism>
<dbReference type="InterPro" id="IPR012820">
    <property type="entry name" value="Sucrose_synthase_pln/cyn"/>
</dbReference>
<keyword evidence="3" id="KW-0328">Glycosyltransferase</keyword>
<evidence type="ECO:0000313" key="8">
    <source>
        <dbReference type="EMBL" id="RRT56904.1"/>
    </source>
</evidence>
<sequence>MPGLCRFASGINVFDPKFNIASPGADQSVYFPHTQKHRRLTSFLPAIEELLFPRSLTSESNTGHGNRGFLEDKRKPIIFSMARLDTVKNITGLVEWYGKNSRLRELVNLVIVAGFLDPSKSKDREEISEIKKMHSLIDKYQLKGQLRWIAAQNDRVRNGELYRCIADTKGAFVQVLSFFLDTLIAAMTMD</sequence>
<evidence type="ECO:0000256" key="2">
    <source>
        <dbReference type="ARBA" id="ARBA00012540"/>
    </source>
</evidence>
<accession>A0A426YYX7</accession>
<dbReference type="Pfam" id="PF00534">
    <property type="entry name" value="Glycos_transf_1"/>
    <property type="match status" value="1"/>
</dbReference>
<comment type="similarity">
    <text evidence="1">Belongs to the glycosyltransferase 1 family. Plant sucrose synthase subfamily.</text>
</comment>
<evidence type="ECO:0000313" key="9">
    <source>
        <dbReference type="Proteomes" id="UP000287651"/>
    </source>
</evidence>
<evidence type="ECO:0000256" key="3">
    <source>
        <dbReference type="ARBA" id="ARBA00022676"/>
    </source>
</evidence>
<reference evidence="8 9" key="1">
    <citation type="journal article" date="2014" name="Agronomy (Basel)">
        <title>A Draft Genome Sequence for Ensete ventricosum, the Drought-Tolerant Tree Against Hunger.</title>
        <authorList>
            <person name="Harrison J."/>
            <person name="Moore K.A."/>
            <person name="Paszkiewicz K."/>
            <person name="Jones T."/>
            <person name="Grant M."/>
            <person name="Ambacheew D."/>
            <person name="Muzemil S."/>
            <person name="Studholme D.J."/>
        </authorList>
    </citation>
    <scope>NUCLEOTIDE SEQUENCE [LARGE SCALE GENOMIC DNA]</scope>
</reference>
<dbReference type="Gene3D" id="3.40.50.2000">
    <property type="entry name" value="Glycogen Phosphorylase B"/>
    <property type="match status" value="2"/>
</dbReference>
<dbReference type="Proteomes" id="UP000287651">
    <property type="component" value="Unassembled WGS sequence"/>
</dbReference>
<dbReference type="EMBL" id="AMZH03009410">
    <property type="protein sequence ID" value="RRT56904.1"/>
    <property type="molecule type" value="Genomic_DNA"/>
</dbReference>
<dbReference type="GO" id="GO:0005985">
    <property type="term" value="P:sucrose metabolic process"/>
    <property type="evidence" value="ECO:0007669"/>
    <property type="project" value="InterPro"/>
</dbReference>
<gene>
    <name evidence="8" type="ORF">B296_00001362</name>
</gene>
<keyword evidence="4" id="KW-0808">Transferase</keyword>
<dbReference type="AlphaFoldDB" id="A0A426YYX7"/>
<dbReference type="InterPro" id="IPR000368">
    <property type="entry name" value="Sucrose_synth_GT-B1"/>
</dbReference>